<evidence type="ECO:0000256" key="10">
    <source>
        <dbReference type="RuleBase" id="RU367135"/>
    </source>
</evidence>
<gene>
    <name evidence="12" type="ORF">BpHYR1_029690</name>
</gene>
<keyword evidence="5 10" id="KW-0317">Glutathione biosynthesis</keyword>
<dbReference type="Gene3D" id="3.30.590.50">
    <property type="match status" value="2"/>
</dbReference>
<evidence type="ECO:0000256" key="4">
    <source>
        <dbReference type="ARBA" id="ARBA00022598"/>
    </source>
</evidence>
<sequence length="693" mass="80672">MGLLSSGTPLDWTETKKNSWNIRNSGIEQFIRIYKKFKNSCNYPFKWGDEIEFTLVRFDHDQKKVQLLLKAEQLLEKLKDSNIAFFHPEYASYMVESTPIEPFSFDLNTFKYLEDNMDLRRKTIEALLDQNEHVIFLTSFPLLGCDEFTYPSYKPSSNKHISSSIFYPDEIIFNGHPRFRTLSRNIRERKNKNVSIYVPIFKDKNTLSPFVEKLPCPESPECQNLAIEDHVYLDATGFGMGCSCLQATFQAESIEEAKHLYDQLLPLTPILLALSASSPIWRGYLCDIDCRWNVISASVDDRTDEELGHLPLKKDKYRVYKSRYDSVDSFLSEPGQLYNDIELVKDTEFYEKLIKNKVDKILAEHVSHLFIRDPIAIFKEKLTSDDDQDVDSFENIQSTNWQSMRFKPPPIRDNAEKIGWRVEFRPVELQFTSFENSAFCAFVILLTHAIKQFDLNFLIPISKIDENMERAQKRNACLEQKFYFRKNVFEQEDLIAKQKTCELVELSIDEIINGNDEFKGLSEILFDYLCMIENIEAFALCKLKQYIKLISSRANGTLMTPASYMRKFVKDHPKYLHDSVVDNEVNYDLIWHIYLITNRKIEMINSLNVLLVIVIAASLGSSKTIAGKEQDDDYSEESEINSKEQVMDSNSFESDEYIDSEYLDDYLVQLKNEIADGGNQDDDNSIQSNEDYY</sequence>
<evidence type="ECO:0000313" key="12">
    <source>
        <dbReference type="EMBL" id="RNA42557.1"/>
    </source>
</evidence>
<evidence type="ECO:0000313" key="13">
    <source>
        <dbReference type="Proteomes" id="UP000276133"/>
    </source>
</evidence>
<feature type="region of interest" description="Disordered" evidence="11">
    <location>
        <begin position="674"/>
        <end position="693"/>
    </location>
</feature>
<feature type="compositionally biased region" description="Acidic residues" evidence="11">
    <location>
        <begin position="630"/>
        <end position="639"/>
    </location>
</feature>
<protein>
    <recommendedName>
        <fullName evidence="3 10">Glutamate--cysteine ligase</fullName>
        <ecNumber evidence="3 10">6.3.2.2</ecNumber>
    </recommendedName>
    <alternativeName>
        <fullName evidence="9 10">Gamma-ECS</fullName>
    </alternativeName>
    <alternativeName>
        <fullName evidence="8 10">Gamma-glutamylcysteine synthetase</fullName>
    </alternativeName>
</protein>
<reference evidence="12 13" key="1">
    <citation type="journal article" date="2018" name="Sci. Rep.">
        <title>Genomic signatures of local adaptation to the degree of environmental predictability in rotifers.</title>
        <authorList>
            <person name="Franch-Gras L."/>
            <person name="Hahn C."/>
            <person name="Garcia-Roger E.M."/>
            <person name="Carmona M.J."/>
            <person name="Serra M."/>
            <person name="Gomez A."/>
        </authorList>
    </citation>
    <scope>NUCLEOTIDE SEQUENCE [LARGE SCALE GENOMIC DNA]</scope>
    <source>
        <strain evidence="12">HYR1</strain>
    </source>
</reference>
<evidence type="ECO:0000256" key="6">
    <source>
        <dbReference type="ARBA" id="ARBA00022741"/>
    </source>
</evidence>
<dbReference type="Proteomes" id="UP000276133">
    <property type="component" value="Unassembled WGS sequence"/>
</dbReference>
<dbReference type="Pfam" id="PF03074">
    <property type="entry name" value="GCS"/>
    <property type="match status" value="1"/>
</dbReference>
<dbReference type="AlphaFoldDB" id="A0A3M7T3Q4"/>
<dbReference type="EMBL" id="REGN01000352">
    <property type="protein sequence ID" value="RNA42557.1"/>
    <property type="molecule type" value="Genomic_DNA"/>
</dbReference>
<evidence type="ECO:0000256" key="5">
    <source>
        <dbReference type="ARBA" id="ARBA00022684"/>
    </source>
</evidence>
<dbReference type="GO" id="GO:0005524">
    <property type="term" value="F:ATP binding"/>
    <property type="evidence" value="ECO:0007669"/>
    <property type="project" value="UniProtKB-UniRule"/>
</dbReference>
<dbReference type="GO" id="GO:0004357">
    <property type="term" value="F:glutamate-cysteine ligase activity"/>
    <property type="evidence" value="ECO:0007669"/>
    <property type="project" value="UniProtKB-UniRule"/>
</dbReference>
<keyword evidence="4 10" id="KW-0436">Ligase</keyword>
<dbReference type="EC" id="6.3.2.2" evidence="3 10"/>
<accession>A0A3M7T3Q4</accession>
<dbReference type="STRING" id="10195.A0A3M7T3Q4"/>
<evidence type="ECO:0000256" key="1">
    <source>
        <dbReference type="ARBA" id="ARBA00005006"/>
    </source>
</evidence>
<dbReference type="InterPro" id="IPR004308">
    <property type="entry name" value="GCS"/>
</dbReference>
<comment type="caution">
    <text evidence="12">The sequence shown here is derived from an EMBL/GenBank/DDBJ whole genome shotgun (WGS) entry which is preliminary data.</text>
</comment>
<dbReference type="Gene3D" id="1.10.8.960">
    <property type="match status" value="1"/>
</dbReference>
<dbReference type="PANTHER" id="PTHR11164:SF0">
    <property type="entry name" value="GLUTAMATE--CYSTEINE LIGASE CATALYTIC SUBUNIT"/>
    <property type="match status" value="1"/>
</dbReference>
<dbReference type="OrthoDB" id="7939818at2759"/>
<evidence type="ECO:0000256" key="2">
    <source>
        <dbReference type="ARBA" id="ARBA00008100"/>
    </source>
</evidence>
<dbReference type="InterPro" id="IPR014746">
    <property type="entry name" value="Gln_synth/guanido_kin_cat_dom"/>
</dbReference>
<feature type="region of interest" description="Disordered" evidence="11">
    <location>
        <begin position="627"/>
        <end position="651"/>
    </location>
</feature>
<dbReference type="UniPathway" id="UPA00142">
    <property type="reaction ID" value="UER00209"/>
</dbReference>
<keyword evidence="6 10" id="KW-0547">Nucleotide-binding</keyword>
<evidence type="ECO:0000256" key="7">
    <source>
        <dbReference type="ARBA" id="ARBA00022840"/>
    </source>
</evidence>
<comment type="pathway">
    <text evidence="1 10">Sulfur metabolism; glutathione biosynthesis; glutathione from L-cysteine and L-glutamate: step 1/2.</text>
</comment>
<evidence type="ECO:0000256" key="3">
    <source>
        <dbReference type="ARBA" id="ARBA00012220"/>
    </source>
</evidence>
<dbReference type="FunFam" id="3.30.590.50:FF:000002">
    <property type="entry name" value="Glutamate--cysteine ligase catalytic subunit"/>
    <property type="match status" value="1"/>
</dbReference>
<dbReference type="GO" id="GO:0006750">
    <property type="term" value="P:glutathione biosynthetic process"/>
    <property type="evidence" value="ECO:0007669"/>
    <property type="project" value="UniProtKB-UniRule"/>
</dbReference>
<name>A0A3M7T3Q4_BRAPC</name>
<evidence type="ECO:0000256" key="11">
    <source>
        <dbReference type="SAM" id="MobiDB-lite"/>
    </source>
</evidence>
<dbReference type="GO" id="GO:0017109">
    <property type="term" value="C:glutamate-cysteine ligase complex"/>
    <property type="evidence" value="ECO:0007669"/>
    <property type="project" value="TreeGrafter"/>
</dbReference>
<dbReference type="SUPFAM" id="SSF55931">
    <property type="entry name" value="Glutamine synthetase/guanido kinase"/>
    <property type="match status" value="1"/>
</dbReference>
<keyword evidence="13" id="KW-1185">Reference proteome</keyword>
<dbReference type="PANTHER" id="PTHR11164">
    <property type="entry name" value="GLUTAMATE CYSTEINE LIGASE"/>
    <property type="match status" value="1"/>
</dbReference>
<comment type="similarity">
    <text evidence="2 10">Belongs to the glutamate--cysteine ligase type 3 family.</text>
</comment>
<proteinExistence type="inferred from homology"/>
<comment type="catalytic activity">
    <reaction evidence="10">
        <text>L-cysteine + L-glutamate + ATP = gamma-L-glutamyl-L-cysteine + ADP + phosphate + H(+)</text>
        <dbReference type="Rhea" id="RHEA:13285"/>
        <dbReference type="ChEBI" id="CHEBI:15378"/>
        <dbReference type="ChEBI" id="CHEBI:29985"/>
        <dbReference type="ChEBI" id="CHEBI:30616"/>
        <dbReference type="ChEBI" id="CHEBI:35235"/>
        <dbReference type="ChEBI" id="CHEBI:43474"/>
        <dbReference type="ChEBI" id="CHEBI:58173"/>
        <dbReference type="ChEBI" id="CHEBI:456216"/>
        <dbReference type="EC" id="6.3.2.2"/>
    </reaction>
</comment>
<evidence type="ECO:0000256" key="8">
    <source>
        <dbReference type="ARBA" id="ARBA00030585"/>
    </source>
</evidence>
<evidence type="ECO:0000256" key="9">
    <source>
        <dbReference type="ARBA" id="ARBA00032122"/>
    </source>
</evidence>
<organism evidence="12 13">
    <name type="scientific">Brachionus plicatilis</name>
    <name type="common">Marine rotifer</name>
    <name type="synonym">Brachionus muelleri</name>
    <dbReference type="NCBI Taxonomy" id="10195"/>
    <lineage>
        <taxon>Eukaryota</taxon>
        <taxon>Metazoa</taxon>
        <taxon>Spiralia</taxon>
        <taxon>Gnathifera</taxon>
        <taxon>Rotifera</taxon>
        <taxon>Eurotatoria</taxon>
        <taxon>Monogononta</taxon>
        <taxon>Pseudotrocha</taxon>
        <taxon>Ploima</taxon>
        <taxon>Brachionidae</taxon>
        <taxon>Brachionus</taxon>
    </lineage>
</organism>
<keyword evidence="7 10" id="KW-0067">ATP-binding</keyword>